<accession>A0A9D9N1R8</accession>
<evidence type="ECO:0000259" key="2">
    <source>
        <dbReference type="Pfam" id="PF22053"/>
    </source>
</evidence>
<dbReference type="Pfam" id="PF22053">
    <property type="entry name" value="DUF6938"/>
    <property type="match status" value="1"/>
</dbReference>
<protein>
    <submittedName>
        <fullName evidence="3">Uncharacterized protein</fullName>
    </submittedName>
</protein>
<dbReference type="Proteomes" id="UP000823638">
    <property type="component" value="Unassembled WGS sequence"/>
</dbReference>
<evidence type="ECO:0000313" key="3">
    <source>
        <dbReference type="EMBL" id="MBO8456993.1"/>
    </source>
</evidence>
<dbReference type="InterPro" id="IPR054218">
    <property type="entry name" value="DUF6938"/>
</dbReference>
<reference evidence="3" key="1">
    <citation type="submission" date="2020-10" db="EMBL/GenBank/DDBJ databases">
        <authorList>
            <person name="Gilroy R."/>
        </authorList>
    </citation>
    <scope>NUCLEOTIDE SEQUENCE</scope>
    <source>
        <strain evidence="3">10532</strain>
    </source>
</reference>
<organism evidence="3 4">
    <name type="scientific">Candidatus Gallitreponema excrementavium</name>
    <dbReference type="NCBI Taxonomy" id="2840840"/>
    <lineage>
        <taxon>Bacteria</taxon>
        <taxon>Pseudomonadati</taxon>
        <taxon>Spirochaetota</taxon>
        <taxon>Spirochaetia</taxon>
        <taxon>Spirochaetales</taxon>
        <taxon>Candidatus Gallitreponema</taxon>
    </lineage>
</organism>
<dbReference type="EMBL" id="JADIMM010000023">
    <property type="protein sequence ID" value="MBO8456993.1"/>
    <property type="molecule type" value="Genomic_DNA"/>
</dbReference>
<evidence type="ECO:0000259" key="1">
    <source>
        <dbReference type="Pfam" id="PF22052"/>
    </source>
</evidence>
<evidence type="ECO:0000313" key="4">
    <source>
        <dbReference type="Proteomes" id="UP000823638"/>
    </source>
</evidence>
<comment type="caution">
    <text evidence="3">The sequence shown here is derived from an EMBL/GenBank/DDBJ whole genome shotgun (WGS) entry which is preliminary data.</text>
</comment>
<sequence>MDLTKIFGNPVPPSLTKKANKKFKRYAKKFGFNEADFPSLALEKMPLGYDDFGIYSVVDKNKSGADTEVFDLDKGIILGTIRMGFGHCRMALALASAAKSMGYKPYWMDLMSFPDTCASKTIKYLEDWYNVGSRLSQRWGFFNKHIWEYVTSNAAQPLTYSVTEQGFSRVLTPLYHDLPKEMPFMSTHPWTGHAAVEVGMKNVVTIIPDNFPMAFHIAEGTLHCVQSPSAYMGYRSLISMGAGMNLEYPMPKEDILLTGHYVDHEIVSNIEKDCDNRLRRLKDKKTRRLLLTMGGAGAQVLRFAQIAGYCKADIEDKRVSLFINMGDHKGRWEDLKKEFERQGIKWQLHNDWTETRAFIAESEEGEVSGVHVFLHKEFYAAVYATNLLMRISDVMITKPSELSFYPVPKLFIQRVGRHEAWGAIRGSEIGDGTIETDSSEALCRTLKLLIRDDDLITLYCNHIIMNNKDGIYDGAYNSIRAALARAGRSL</sequence>
<dbReference type="InterPro" id="IPR054217">
    <property type="entry name" value="DUF6937"/>
</dbReference>
<dbReference type="Pfam" id="PF22052">
    <property type="entry name" value="DUF6937"/>
    <property type="match status" value="1"/>
</dbReference>
<reference evidence="3" key="2">
    <citation type="journal article" date="2021" name="PeerJ">
        <title>Extensive microbial diversity within the chicken gut microbiome revealed by metagenomics and culture.</title>
        <authorList>
            <person name="Gilroy R."/>
            <person name="Ravi A."/>
            <person name="Getino M."/>
            <person name="Pursley I."/>
            <person name="Horton D.L."/>
            <person name="Alikhan N.F."/>
            <person name="Baker D."/>
            <person name="Gharbi K."/>
            <person name="Hall N."/>
            <person name="Watson M."/>
            <person name="Adriaenssens E.M."/>
            <person name="Foster-Nyarko E."/>
            <person name="Jarju S."/>
            <person name="Secka A."/>
            <person name="Antonio M."/>
            <person name="Oren A."/>
            <person name="Chaudhuri R.R."/>
            <person name="La Ragione R."/>
            <person name="Hildebrand F."/>
            <person name="Pallen M.J."/>
        </authorList>
    </citation>
    <scope>NUCLEOTIDE SEQUENCE</scope>
    <source>
        <strain evidence="3">10532</strain>
    </source>
</reference>
<name>A0A9D9N1R8_9SPIR</name>
<feature type="domain" description="DUF6937" evidence="1">
    <location>
        <begin position="6"/>
        <end position="235"/>
    </location>
</feature>
<dbReference type="AlphaFoldDB" id="A0A9D9N1R8"/>
<gene>
    <name evidence="3" type="ORF">IAA81_02045</name>
</gene>
<feature type="domain" description="DUF6938" evidence="2">
    <location>
        <begin position="250"/>
        <end position="482"/>
    </location>
</feature>
<proteinExistence type="predicted"/>